<dbReference type="SUPFAM" id="SSF103481">
    <property type="entry name" value="Multidrug resistance efflux transporter EmrE"/>
    <property type="match status" value="2"/>
</dbReference>
<dbReference type="InterPro" id="IPR037185">
    <property type="entry name" value="EmrE-like"/>
</dbReference>
<dbReference type="EMBL" id="CP006704">
    <property type="protein sequence ID" value="AIJ48764.1"/>
    <property type="molecule type" value="Genomic_DNA"/>
</dbReference>
<feature type="transmembrane region" description="Helical" evidence="1">
    <location>
        <begin position="246"/>
        <end position="265"/>
    </location>
</feature>
<name>A0A076PPK4_COMTE</name>
<feature type="transmembrane region" description="Helical" evidence="1">
    <location>
        <begin position="80"/>
        <end position="99"/>
    </location>
</feature>
<feature type="transmembrane region" description="Helical" evidence="1">
    <location>
        <begin position="12"/>
        <end position="30"/>
    </location>
</feature>
<evidence type="ECO:0000313" key="4">
    <source>
        <dbReference type="Proteomes" id="UP000028782"/>
    </source>
</evidence>
<feature type="transmembrane region" description="Helical" evidence="1">
    <location>
        <begin position="271"/>
        <end position="292"/>
    </location>
</feature>
<dbReference type="KEGG" id="ctes:O987_23410"/>
<dbReference type="RefSeq" id="WP_043374900.1">
    <property type="nucleotide sequence ID" value="NZ_CP006704.1"/>
</dbReference>
<dbReference type="PANTHER" id="PTHR22911">
    <property type="entry name" value="ACYL-MALONYL CONDENSING ENZYME-RELATED"/>
    <property type="match status" value="1"/>
</dbReference>
<feature type="transmembrane region" description="Helical" evidence="1">
    <location>
        <begin position="154"/>
        <end position="175"/>
    </location>
</feature>
<dbReference type="AlphaFoldDB" id="A0A076PPK4"/>
<feature type="transmembrane region" description="Helical" evidence="1">
    <location>
        <begin position="187"/>
        <end position="208"/>
    </location>
</feature>
<dbReference type="InterPro" id="IPR000620">
    <property type="entry name" value="EamA_dom"/>
</dbReference>
<dbReference type="Proteomes" id="UP000028782">
    <property type="component" value="Chromosome"/>
</dbReference>
<keyword evidence="1" id="KW-0472">Membrane</keyword>
<keyword evidence="1" id="KW-0812">Transmembrane</keyword>
<feature type="transmembrane region" description="Helical" evidence="1">
    <location>
        <begin position="214"/>
        <end position="234"/>
    </location>
</feature>
<feature type="transmembrane region" description="Helical" evidence="1">
    <location>
        <begin position="36"/>
        <end position="59"/>
    </location>
</feature>
<dbReference type="Pfam" id="PF00892">
    <property type="entry name" value="EamA"/>
    <property type="match status" value="1"/>
</dbReference>
<keyword evidence="1" id="KW-1133">Transmembrane helix</keyword>
<feature type="domain" description="EamA" evidence="2">
    <location>
        <begin position="15"/>
        <end position="147"/>
    </location>
</feature>
<sequence length="296" mass="31892">MSQHSAPSVHRHTLTGIGFTVLACACFSILDTGSKYAGALLPLLMALWLRYALQSVLTVGFGVARHGLEIFHTRRPGFQFLRAILFCLSNALAMLSLRYLPLAEFTAIVALTPLALTLLAALWLGQQVSPLRWVLVALGLAGTLVILRPGGGQFSGWALVWPALQLLANTAYQILSSRMAGKERPLTTQIYTSLLALSLTCMTLPWVWQLPDSAALWLAAIAMGAGSAVGHLMLLKAYEKAEPATITPFLYSQIPCALLAGWLVYGHIPDQWAVLGMVVIALCGAASAWLSIREAK</sequence>
<reference evidence="3 4" key="1">
    <citation type="journal article" date="2014" name="Genome Announc.">
        <title>Complete Genome Sequence of Polychlorinated Biphenyl Degrader Comamonas testosteroni TK102 (NBRC 109938).</title>
        <authorList>
            <person name="Fukuda K."/>
            <person name="Hosoyama A."/>
            <person name="Tsuchikane K."/>
            <person name="Ohji S."/>
            <person name="Yamazoe A."/>
            <person name="Fujita N."/>
            <person name="Shintani M."/>
            <person name="Kimbara K."/>
        </authorList>
    </citation>
    <scope>NUCLEOTIDE SEQUENCE [LARGE SCALE GENOMIC DNA]</scope>
    <source>
        <strain evidence="3">TK102</strain>
    </source>
</reference>
<protein>
    <submittedName>
        <fullName evidence="3">Membrane protein</fullName>
    </submittedName>
</protein>
<dbReference type="PANTHER" id="PTHR22911:SF103">
    <property type="entry name" value="BLR2811 PROTEIN"/>
    <property type="match status" value="1"/>
</dbReference>
<feature type="transmembrane region" description="Helical" evidence="1">
    <location>
        <begin position="105"/>
        <end position="124"/>
    </location>
</feature>
<feature type="transmembrane region" description="Helical" evidence="1">
    <location>
        <begin position="131"/>
        <end position="148"/>
    </location>
</feature>
<dbReference type="Gene3D" id="1.10.3730.20">
    <property type="match status" value="1"/>
</dbReference>
<accession>A0A076PPK4</accession>
<gene>
    <name evidence="3" type="ORF">O987_23410</name>
</gene>
<evidence type="ECO:0000256" key="1">
    <source>
        <dbReference type="SAM" id="Phobius"/>
    </source>
</evidence>
<organism evidence="3 4">
    <name type="scientific">Comamonas testosteroni TK102</name>
    <dbReference type="NCBI Taxonomy" id="1392005"/>
    <lineage>
        <taxon>Bacteria</taxon>
        <taxon>Pseudomonadati</taxon>
        <taxon>Pseudomonadota</taxon>
        <taxon>Betaproteobacteria</taxon>
        <taxon>Burkholderiales</taxon>
        <taxon>Comamonadaceae</taxon>
        <taxon>Comamonas</taxon>
    </lineage>
</organism>
<dbReference type="HOGENOM" id="CLU_032828_2_2_4"/>
<proteinExistence type="predicted"/>
<evidence type="ECO:0000313" key="3">
    <source>
        <dbReference type="EMBL" id="AIJ48764.1"/>
    </source>
</evidence>
<dbReference type="GO" id="GO:0016020">
    <property type="term" value="C:membrane"/>
    <property type="evidence" value="ECO:0007669"/>
    <property type="project" value="InterPro"/>
</dbReference>
<evidence type="ECO:0000259" key="2">
    <source>
        <dbReference type="Pfam" id="PF00892"/>
    </source>
</evidence>